<organism evidence="2">
    <name type="scientific">Lygus hesperus</name>
    <name type="common">Western plant bug</name>
    <dbReference type="NCBI Taxonomy" id="30085"/>
    <lineage>
        <taxon>Eukaryota</taxon>
        <taxon>Metazoa</taxon>
        <taxon>Ecdysozoa</taxon>
        <taxon>Arthropoda</taxon>
        <taxon>Hexapoda</taxon>
        <taxon>Insecta</taxon>
        <taxon>Pterygota</taxon>
        <taxon>Neoptera</taxon>
        <taxon>Paraneoptera</taxon>
        <taxon>Hemiptera</taxon>
        <taxon>Heteroptera</taxon>
        <taxon>Panheteroptera</taxon>
        <taxon>Cimicomorpha</taxon>
        <taxon>Miridae</taxon>
        <taxon>Mirini</taxon>
        <taxon>Lygus</taxon>
    </lineage>
</organism>
<reference evidence="2" key="2">
    <citation type="submission" date="2014-07" db="EMBL/GenBank/DDBJ databases">
        <authorList>
            <person name="Hull J."/>
        </authorList>
    </citation>
    <scope>NUCLEOTIDE SEQUENCE</scope>
</reference>
<proteinExistence type="predicted"/>
<sequence length="430" mass="48323">MIAAGESYSYGKHKVKSGRDSFSVPRTNNIDFCDSSAIEHFSESSLCAGLNDISINAKSRLPNDKEGFKPAKTPDNKDVPNKRELSFAGWSDESPKDVELGGSYNPNSFLQSSDSLDNNCILNGESVGAELYDDTLDEFEGETVARFRNDLFFSSMSGQEKLDGVKDYVSAMLTSAVRSAKFQDHSEMLVNKDENRSYTGYYSEYFDVHKPVYNKRLVEVNSRMVEVPWSESRRESEKLKRSQTVDLWRKSLRKKDISKLIHYFESGVSKGDGPSRIGRAANTKLKIFEEVSEVREKERSRRDHYRSLKRESQASNLELGLVSPSSSQSATSLNIITPPLGFQNSFPLGISTDHDVTKAIEDADVFSHVSVSGVCNRLSSQEINYEGQAVCQSHPFSKSVIVRTIIMCFHLPNFSFFLDLPPRKFSSSDF</sequence>
<dbReference type="EMBL" id="GBHO01000447">
    <property type="protein sequence ID" value="JAG43157.1"/>
    <property type="molecule type" value="Transcribed_RNA"/>
</dbReference>
<keyword evidence="2" id="KW-0808">Transferase</keyword>
<evidence type="ECO:0000256" key="1">
    <source>
        <dbReference type="SAM" id="MobiDB-lite"/>
    </source>
</evidence>
<name>A0A0A9ZD47_LYGHE</name>
<protein>
    <submittedName>
        <fullName evidence="2">Inositol hexakisphosphate and diphosphoinositol-pentakisphosphate kinase</fullName>
    </submittedName>
</protein>
<dbReference type="AlphaFoldDB" id="A0A0A9ZD47"/>
<dbReference type="GO" id="GO:0016301">
    <property type="term" value="F:kinase activity"/>
    <property type="evidence" value="ECO:0007669"/>
    <property type="project" value="UniProtKB-KW"/>
</dbReference>
<reference evidence="2" key="1">
    <citation type="journal article" date="2014" name="PLoS ONE">
        <title>Transcriptome-Based Identification of ABC Transporters in the Western Tarnished Plant Bug Lygus hesperus.</title>
        <authorList>
            <person name="Hull J.J."/>
            <person name="Chaney K."/>
            <person name="Geib S.M."/>
            <person name="Fabrick J.A."/>
            <person name="Brent C.S."/>
            <person name="Walsh D."/>
            <person name="Lavine L.C."/>
        </authorList>
    </citation>
    <scope>NUCLEOTIDE SEQUENCE</scope>
</reference>
<feature type="region of interest" description="Disordered" evidence="1">
    <location>
        <begin position="61"/>
        <end position="82"/>
    </location>
</feature>
<keyword evidence="2" id="KW-0418">Kinase</keyword>
<evidence type="ECO:0000313" key="2">
    <source>
        <dbReference type="EMBL" id="JAG43157.1"/>
    </source>
</evidence>
<gene>
    <name evidence="2" type="primary">asp1_2</name>
    <name evidence="2" type="ORF">CM83_53729</name>
</gene>
<accession>A0A0A9ZD47</accession>